<dbReference type="PANTHER" id="PTHR15079">
    <property type="entry name" value="MYD88"/>
    <property type="match status" value="1"/>
</dbReference>
<dbReference type="OrthoDB" id="10037120at2759"/>
<dbReference type="KEGG" id="foc:113202061"/>
<accession>A0A6J1RY93</accession>
<dbReference type="GO" id="GO:0035325">
    <property type="term" value="F:Toll-like receptor binding"/>
    <property type="evidence" value="ECO:0007669"/>
    <property type="project" value="TreeGrafter"/>
</dbReference>
<keyword evidence="2" id="KW-1185">Reference proteome</keyword>
<dbReference type="InterPro" id="IPR035897">
    <property type="entry name" value="Toll_tir_struct_dom_sf"/>
</dbReference>
<dbReference type="GO" id="GO:0008063">
    <property type="term" value="P:Toll signaling pathway"/>
    <property type="evidence" value="ECO:0007669"/>
    <property type="project" value="TreeGrafter"/>
</dbReference>
<evidence type="ECO:0000313" key="2">
    <source>
        <dbReference type="Proteomes" id="UP000504606"/>
    </source>
</evidence>
<dbReference type="RefSeq" id="XP_052129012.1">
    <property type="nucleotide sequence ID" value="XM_052273052.1"/>
</dbReference>
<feature type="domain" description="TIR" evidence="1">
    <location>
        <begin position="154"/>
        <end position="286"/>
    </location>
</feature>
<dbReference type="GO" id="GO:0034142">
    <property type="term" value="P:toll-like receptor 4 signaling pathway"/>
    <property type="evidence" value="ECO:0007669"/>
    <property type="project" value="TreeGrafter"/>
</dbReference>
<dbReference type="GO" id="GO:0070976">
    <property type="term" value="F:TIR domain binding"/>
    <property type="evidence" value="ECO:0007669"/>
    <property type="project" value="InterPro"/>
</dbReference>
<dbReference type="Pfam" id="PF13676">
    <property type="entry name" value="TIR_2"/>
    <property type="match status" value="1"/>
</dbReference>
<dbReference type="GeneID" id="113202061"/>
<protein>
    <submittedName>
        <fullName evidence="3 4 5">Myeloid differentiation primary response protein MyD88</fullName>
    </submittedName>
</protein>
<evidence type="ECO:0000313" key="3">
    <source>
        <dbReference type="RefSeq" id="XP_026271905.1"/>
    </source>
</evidence>
<reference evidence="3 4" key="1">
    <citation type="submission" date="2025-04" db="UniProtKB">
        <authorList>
            <consortium name="RefSeq"/>
        </authorList>
    </citation>
    <scope>IDENTIFICATION</scope>
    <source>
        <tissue evidence="3 4">Whole organism</tissue>
    </source>
</reference>
<name>A0A6J1RY93_FRAOC</name>
<evidence type="ECO:0000313" key="4">
    <source>
        <dbReference type="RefSeq" id="XP_052129012.1"/>
    </source>
</evidence>
<dbReference type="PANTHER" id="PTHR15079:SF3">
    <property type="entry name" value="MYELOID DIFFERENTIATION PRIMARY RESPONSE PROTEIN MYD88"/>
    <property type="match status" value="1"/>
</dbReference>
<dbReference type="GO" id="GO:0045087">
    <property type="term" value="P:innate immune response"/>
    <property type="evidence" value="ECO:0007669"/>
    <property type="project" value="TreeGrafter"/>
</dbReference>
<dbReference type="Gene3D" id="1.10.533.10">
    <property type="entry name" value="Death Domain, Fas"/>
    <property type="match status" value="1"/>
</dbReference>
<dbReference type="Proteomes" id="UP000504606">
    <property type="component" value="Unplaced"/>
</dbReference>
<dbReference type="GO" id="GO:0043123">
    <property type="term" value="P:positive regulation of canonical NF-kappaB signal transduction"/>
    <property type="evidence" value="ECO:0007669"/>
    <property type="project" value="InterPro"/>
</dbReference>
<dbReference type="KEGG" id="foc:127750702"/>
<dbReference type="SMART" id="SM00255">
    <property type="entry name" value="TIR"/>
    <property type="match status" value="1"/>
</dbReference>
<evidence type="ECO:0000259" key="1">
    <source>
        <dbReference type="PROSITE" id="PS50104"/>
    </source>
</evidence>
<gene>
    <name evidence="3" type="primary">LOC113202061</name>
    <name evidence="4 5" type="synonym">LOC127750702</name>
</gene>
<dbReference type="GO" id="GO:0005886">
    <property type="term" value="C:plasma membrane"/>
    <property type="evidence" value="ECO:0007669"/>
    <property type="project" value="TreeGrafter"/>
</dbReference>
<dbReference type="PROSITE" id="PS50104">
    <property type="entry name" value="TIR"/>
    <property type="match status" value="1"/>
</dbReference>
<dbReference type="GO" id="GO:0002755">
    <property type="term" value="P:MyD88-dependent toll-like receptor signaling pathway"/>
    <property type="evidence" value="ECO:0007669"/>
    <property type="project" value="InterPro"/>
</dbReference>
<evidence type="ECO:0000313" key="5">
    <source>
        <dbReference type="RefSeq" id="XP_052129013.1"/>
    </source>
</evidence>
<proteinExistence type="predicted"/>
<dbReference type="AlphaFoldDB" id="A0A6J1RY93"/>
<organism evidence="2 3">
    <name type="scientific">Frankliniella occidentalis</name>
    <name type="common">Western flower thrips</name>
    <name type="synonym">Euthrips occidentalis</name>
    <dbReference type="NCBI Taxonomy" id="133901"/>
    <lineage>
        <taxon>Eukaryota</taxon>
        <taxon>Metazoa</taxon>
        <taxon>Ecdysozoa</taxon>
        <taxon>Arthropoda</taxon>
        <taxon>Hexapoda</taxon>
        <taxon>Insecta</taxon>
        <taxon>Pterygota</taxon>
        <taxon>Neoptera</taxon>
        <taxon>Paraneoptera</taxon>
        <taxon>Thysanoptera</taxon>
        <taxon>Terebrantia</taxon>
        <taxon>Thripoidea</taxon>
        <taxon>Thripidae</taxon>
        <taxon>Frankliniella</taxon>
    </lineage>
</organism>
<dbReference type="SUPFAM" id="SSF52200">
    <property type="entry name" value="Toll/Interleukin receptor TIR domain"/>
    <property type="match status" value="1"/>
</dbReference>
<dbReference type="InterPro" id="IPR011029">
    <property type="entry name" value="DEATH-like_dom_sf"/>
</dbReference>
<dbReference type="InterPro" id="IPR017281">
    <property type="entry name" value="Myelin_different_resp_MyD88"/>
</dbReference>
<dbReference type="SMR" id="A0A6J1RY93"/>
<dbReference type="RefSeq" id="XP_026271905.1">
    <property type="nucleotide sequence ID" value="XM_026416120.2"/>
</dbReference>
<dbReference type="RefSeq" id="XP_052129013.1">
    <property type="nucleotide sequence ID" value="XM_052273053.1"/>
</dbReference>
<sequence length="408" mass="46631">MSGQAEIDLSEVPIAALRDRTRRLLEESLNEARVLPTDENIPRDWRGLAHFTGINTLSLAKSTNPCSEILKLWDEDKLSKGDKRPSLRDLLNIFAQIDRWDVYDDSEPMMLEDATHYTTSLQVQPVVKETIQPFENGCLTQKDVERCRDGLPLLKYDAFLLYADEDLKYARMMIDKLEYEYNLQLVVKDRDLLTGVGFEFKAITKLIAERCSCMIVILSPNLLKSEANMFFLAFAQSLSIQQQQKRIIPCKYEPCDLPPEISYLYYLDYQRSLLFNNFWQRISSSIKAAIDAPVPQKVSPQLSTTSSQSEARCTITEIPSEEIQPDVESTVTEEQTAIVRMSDPSTHFPGNSLENSTEKNWFCSKSSIKSDDISQPSKPQDTSLISRIKKIKKSKNWFKKKKAVAVEA</sequence>
<dbReference type="Gene3D" id="3.40.50.10140">
    <property type="entry name" value="Toll/interleukin-1 receptor homology (TIR) domain"/>
    <property type="match status" value="1"/>
</dbReference>
<dbReference type="SUPFAM" id="SSF47986">
    <property type="entry name" value="DEATH domain"/>
    <property type="match status" value="1"/>
</dbReference>
<dbReference type="GO" id="GO:0050830">
    <property type="term" value="P:defense response to Gram-positive bacterium"/>
    <property type="evidence" value="ECO:0007669"/>
    <property type="project" value="TreeGrafter"/>
</dbReference>
<dbReference type="InterPro" id="IPR000157">
    <property type="entry name" value="TIR_dom"/>
</dbReference>